<dbReference type="Pfam" id="PF02518">
    <property type="entry name" value="HATPase_c"/>
    <property type="match status" value="1"/>
</dbReference>
<comment type="catalytic activity">
    <reaction evidence="1">
        <text>ATP + protein L-histidine = ADP + protein N-phospho-L-histidine.</text>
        <dbReference type="EC" id="2.7.13.3"/>
    </reaction>
</comment>
<keyword evidence="3" id="KW-0597">Phosphoprotein</keyword>
<dbReference type="PANTHER" id="PTHR24421:SF10">
    <property type="entry name" value="NITRATE_NITRITE SENSOR PROTEIN NARQ"/>
    <property type="match status" value="1"/>
</dbReference>
<gene>
    <name evidence="13" type="ORF">QFZ46_001187</name>
</gene>
<keyword evidence="5" id="KW-0547">Nucleotide-binding</keyword>
<evidence type="ECO:0000256" key="9">
    <source>
        <dbReference type="SAM" id="Phobius"/>
    </source>
</evidence>
<dbReference type="InterPro" id="IPR050482">
    <property type="entry name" value="Sensor_HK_TwoCompSys"/>
</dbReference>
<dbReference type="Pfam" id="PF23539">
    <property type="entry name" value="DUF7134"/>
    <property type="match status" value="1"/>
</dbReference>
<keyword evidence="7" id="KW-0067">ATP-binding</keyword>
<evidence type="ECO:0000256" key="8">
    <source>
        <dbReference type="ARBA" id="ARBA00023012"/>
    </source>
</evidence>
<evidence type="ECO:0000313" key="14">
    <source>
        <dbReference type="Proteomes" id="UP001239085"/>
    </source>
</evidence>
<feature type="transmembrane region" description="Helical" evidence="9">
    <location>
        <begin position="68"/>
        <end position="85"/>
    </location>
</feature>
<dbReference type="InterPro" id="IPR055558">
    <property type="entry name" value="DUF7134"/>
</dbReference>
<dbReference type="Gene3D" id="1.20.5.1930">
    <property type="match status" value="1"/>
</dbReference>
<dbReference type="CDD" id="cd16917">
    <property type="entry name" value="HATPase_UhpB-NarQ-NarX-like"/>
    <property type="match status" value="1"/>
</dbReference>
<dbReference type="EC" id="2.7.13.3" evidence="2"/>
<organism evidence="13 14">
    <name type="scientific">Microbacterium murale</name>
    <dbReference type="NCBI Taxonomy" id="1081040"/>
    <lineage>
        <taxon>Bacteria</taxon>
        <taxon>Bacillati</taxon>
        <taxon>Actinomycetota</taxon>
        <taxon>Actinomycetes</taxon>
        <taxon>Micrococcales</taxon>
        <taxon>Microbacteriaceae</taxon>
        <taxon>Microbacterium</taxon>
    </lineage>
</organism>
<evidence type="ECO:0000256" key="2">
    <source>
        <dbReference type="ARBA" id="ARBA00012438"/>
    </source>
</evidence>
<dbReference type="SUPFAM" id="SSF55874">
    <property type="entry name" value="ATPase domain of HSP90 chaperone/DNA topoisomerase II/histidine kinase"/>
    <property type="match status" value="1"/>
</dbReference>
<evidence type="ECO:0000259" key="12">
    <source>
        <dbReference type="Pfam" id="PF23539"/>
    </source>
</evidence>
<dbReference type="GO" id="GO:0016301">
    <property type="term" value="F:kinase activity"/>
    <property type="evidence" value="ECO:0007669"/>
    <property type="project" value="UniProtKB-KW"/>
</dbReference>
<feature type="domain" description="DUF7134" evidence="12">
    <location>
        <begin position="15"/>
        <end position="134"/>
    </location>
</feature>
<evidence type="ECO:0000313" key="13">
    <source>
        <dbReference type="EMBL" id="MDQ0643027.1"/>
    </source>
</evidence>
<dbReference type="EMBL" id="JAUSXK010000001">
    <property type="protein sequence ID" value="MDQ0643027.1"/>
    <property type="molecule type" value="Genomic_DNA"/>
</dbReference>
<feature type="domain" description="Signal transduction histidine kinase subgroup 3 dimerisation and phosphoacceptor" evidence="11">
    <location>
        <begin position="212"/>
        <end position="277"/>
    </location>
</feature>
<keyword evidence="6 13" id="KW-0418">Kinase</keyword>
<evidence type="ECO:0000259" key="10">
    <source>
        <dbReference type="Pfam" id="PF02518"/>
    </source>
</evidence>
<reference evidence="13 14" key="1">
    <citation type="submission" date="2023-07" db="EMBL/GenBank/DDBJ databases">
        <title>Comparative genomics of wheat-associated soil bacteria to identify genetic determinants of phenazine resistance.</title>
        <authorList>
            <person name="Mouncey N."/>
        </authorList>
    </citation>
    <scope>NUCLEOTIDE SEQUENCE [LARGE SCALE GENOMIC DNA]</scope>
    <source>
        <strain evidence="13 14">W2I7</strain>
    </source>
</reference>
<proteinExistence type="predicted"/>
<comment type="caution">
    <text evidence="13">The sequence shown here is derived from an EMBL/GenBank/DDBJ whole genome shotgun (WGS) entry which is preliminary data.</text>
</comment>
<keyword evidence="14" id="KW-1185">Reference proteome</keyword>
<evidence type="ECO:0000256" key="1">
    <source>
        <dbReference type="ARBA" id="ARBA00000085"/>
    </source>
</evidence>
<name>A0ABU0P805_9MICO</name>
<dbReference type="InterPro" id="IPR003594">
    <property type="entry name" value="HATPase_dom"/>
</dbReference>
<feature type="transmembrane region" description="Helical" evidence="9">
    <location>
        <begin position="116"/>
        <end position="134"/>
    </location>
</feature>
<feature type="transmembrane region" description="Helical" evidence="9">
    <location>
        <begin position="154"/>
        <end position="176"/>
    </location>
</feature>
<dbReference type="InterPro" id="IPR036890">
    <property type="entry name" value="HATPase_C_sf"/>
</dbReference>
<dbReference type="PANTHER" id="PTHR24421">
    <property type="entry name" value="NITRATE/NITRITE SENSOR PROTEIN NARX-RELATED"/>
    <property type="match status" value="1"/>
</dbReference>
<protein>
    <recommendedName>
        <fullName evidence="2">histidine kinase</fullName>
        <ecNumber evidence="2">2.7.13.3</ecNumber>
    </recommendedName>
</protein>
<feature type="transmembrane region" description="Helical" evidence="9">
    <location>
        <begin position="91"/>
        <end position="109"/>
    </location>
</feature>
<accession>A0ABU0P805</accession>
<keyword evidence="9" id="KW-1133">Transmembrane helix</keyword>
<evidence type="ECO:0000256" key="7">
    <source>
        <dbReference type="ARBA" id="ARBA00022840"/>
    </source>
</evidence>
<evidence type="ECO:0000256" key="5">
    <source>
        <dbReference type="ARBA" id="ARBA00022741"/>
    </source>
</evidence>
<evidence type="ECO:0000256" key="6">
    <source>
        <dbReference type="ARBA" id="ARBA00022777"/>
    </source>
</evidence>
<dbReference type="RefSeq" id="WP_307359378.1">
    <property type="nucleotide sequence ID" value="NZ_JAUSXK010000001.1"/>
</dbReference>
<evidence type="ECO:0000256" key="3">
    <source>
        <dbReference type="ARBA" id="ARBA00022553"/>
    </source>
</evidence>
<dbReference type="InterPro" id="IPR011712">
    <property type="entry name" value="Sig_transdc_His_kin_sub3_dim/P"/>
</dbReference>
<dbReference type="Pfam" id="PF07730">
    <property type="entry name" value="HisKA_3"/>
    <property type="match status" value="1"/>
</dbReference>
<dbReference type="Proteomes" id="UP001239085">
    <property type="component" value="Unassembled WGS sequence"/>
</dbReference>
<keyword evidence="9" id="KW-0472">Membrane</keyword>
<keyword evidence="9" id="KW-0812">Transmembrane</keyword>
<evidence type="ECO:0000256" key="4">
    <source>
        <dbReference type="ARBA" id="ARBA00022679"/>
    </source>
</evidence>
<sequence>MSASFRTLTASQRRSDALLAVVVFVAGVISAALSAASEIYGDEQAPLWQALVYLVFVAAPLAWRRIWPAQVAIIVSLAYFVAVTLRIPELYAGNVAMFIALYTVGAWMANRRAAMIVRSLIIAGMFAWLMITMYRDAIDTAREEDIIAGAMSPYLAFMMLQLLVNVLYFAGAYYFGEHAWRAAMQRQALERRTVDLEREREVTAAQAVALDRVHIARELHDVVAHHVSVMGVQAGAARMVIDQDAGTAKEILADVESSAREAISELRHLLETLRSSDHDAEDASTVTLADIALLVEASSAAGLPTAYTVVGEERAVPSVVQVNLYRIAQESLTNARRHAGTAATADVRLRYTSDDIELEVVNTGRIVVAPRSGMGQLGMRERALASGGTIESAPRERGGWRVRVQVPLASPAALAGATA</sequence>
<keyword evidence="8" id="KW-0902">Two-component regulatory system</keyword>
<dbReference type="Gene3D" id="3.30.565.10">
    <property type="entry name" value="Histidine kinase-like ATPase, C-terminal domain"/>
    <property type="match status" value="1"/>
</dbReference>
<evidence type="ECO:0000259" key="11">
    <source>
        <dbReference type="Pfam" id="PF07730"/>
    </source>
</evidence>
<keyword evidence="4" id="KW-0808">Transferase</keyword>
<feature type="domain" description="Histidine kinase/HSP90-like ATPase" evidence="10">
    <location>
        <begin position="321"/>
        <end position="409"/>
    </location>
</feature>